<evidence type="ECO:0008006" key="3">
    <source>
        <dbReference type="Google" id="ProtNLM"/>
    </source>
</evidence>
<evidence type="ECO:0000313" key="1">
    <source>
        <dbReference type="EMBL" id="KAK3513673.1"/>
    </source>
</evidence>
<protein>
    <recommendedName>
        <fullName evidence="3">Transposase</fullName>
    </recommendedName>
</protein>
<sequence length="303" mass="33862">CLGKMRTVESVVIGDTGDEEEDQEVGEDVDFVDVSELLNEDDGFEYQLPKHQCCACHLLNLIGTVDATKATSNEGYKKLYHSTFGKCNALWNKCGRATLAAEIVQDVCSIQLLRPNTTRWNSSYLAVERLLRIIRDKGAIRIMCTDLNVPMFNPAENAFLTEYCAVMGPISQATNILQEETNVHMGWLLPTINLLTTKLECVKLPLKYCKPLVGALLVGIENRFGHMFGDPELIAASILLPKFRTTWTKDNAIIRMGMDYIKQHMEETTLGDGTRSSSSDDDDFFFFALQTSPARDSSKQLDG</sequence>
<reference evidence="1" key="1">
    <citation type="submission" date="2023-06" db="EMBL/GenBank/DDBJ databases">
        <title>Male Hemibagrus guttatus genome.</title>
        <authorList>
            <person name="Bian C."/>
        </authorList>
    </citation>
    <scope>NUCLEOTIDE SEQUENCE</scope>
    <source>
        <strain evidence="1">Male_cb2023</strain>
        <tissue evidence="1">Muscle</tissue>
    </source>
</reference>
<feature type="non-terminal residue" evidence="1">
    <location>
        <position position="303"/>
    </location>
</feature>
<dbReference type="PANTHER" id="PTHR47501:SF7">
    <property type="entry name" value="TRANSPOSASE"/>
    <property type="match status" value="1"/>
</dbReference>
<dbReference type="SUPFAM" id="SSF53098">
    <property type="entry name" value="Ribonuclease H-like"/>
    <property type="match status" value="1"/>
</dbReference>
<dbReference type="Proteomes" id="UP001274896">
    <property type="component" value="Unassembled WGS sequence"/>
</dbReference>
<dbReference type="PANTHER" id="PTHR47501">
    <property type="entry name" value="TRANSPOSASE-RELATED"/>
    <property type="match status" value="1"/>
</dbReference>
<feature type="non-terminal residue" evidence="1">
    <location>
        <position position="1"/>
    </location>
</feature>
<name>A0AAE0Q4N8_9TELE</name>
<comment type="caution">
    <text evidence="1">The sequence shown here is derived from an EMBL/GenBank/DDBJ whole genome shotgun (WGS) entry which is preliminary data.</text>
</comment>
<dbReference type="AlphaFoldDB" id="A0AAE0Q4N8"/>
<organism evidence="1 2">
    <name type="scientific">Hemibagrus guttatus</name>
    <dbReference type="NCBI Taxonomy" id="175788"/>
    <lineage>
        <taxon>Eukaryota</taxon>
        <taxon>Metazoa</taxon>
        <taxon>Chordata</taxon>
        <taxon>Craniata</taxon>
        <taxon>Vertebrata</taxon>
        <taxon>Euteleostomi</taxon>
        <taxon>Actinopterygii</taxon>
        <taxon>Neopterygii</taxon>
        <taxon>Teleostei</taxon>
        <taxon>Ostariophysi</taxon>
        <taxon>Siluriformes</taxon>
        <taxon>Bagridae</taxon>
        <taxon>Hemibagrus</taxon>
    </lineage>
</organism>
<accession>A0AAE0Q4N8</accession>
<gene>
    <name evidence="1" type="ORF">QTP70_028793</name>
</gene>
<proteinExistence type="predicted"/>
<dbReference type="InterPro" id="IPR012337">
    <property type="entry name" value="RNaseH-like_sf"/>
</dbReference>
<keyword evidence="2" id="KW-1185">Reference proteome</keyword>
<dbReference type="EMBL" id="JAUCMX010000022">
    <property type="protein sequence ID" value="KAK3513673.1"/>
    <property type="molecule type" value="Genomic_DNA"/>
</dbReference>
<evidence type="ECO:0000313" key="2">
    <source>
        <dbReference type="Proteomes" id="UP001274896"/>
    </source>
</evidence>